<evidence type="ECO:0000313" key="1">
    <source>
        <dbReference type="EMBL" id="KAH7662243.1"/>
    </source>
</evidence>
<evidence type="ECO:0000313" key="2">
    <source>
        <dbReference type="Proteomes" id="UP000827976"/>
    </source>
</evidence>
<comment type="caution">
    <text evidence="1">The sequence shown here is derived from an EMBL/GenBank/DDBJ whole genome shotgun (WGS) entry which is preliminary data.</text>
</comment>
<sequence length="120" mass="12998">MRLLQLVPCSGWRDMAPEDSPEEPPMATMVSATRVSRGKRRRSSSKSSTSWRPSLGSISEDGVAVKMAAASAAVASGKVGERARRSRSVARVPANRERDDYRNYGVPAIVPAFSPTAFLF</sequence>
<protein>
    <submittedName>
        <fullName evidence="1">Uncharacterized protein</fullName>
    </submittedName>
</protein>
<name>A0ACB7UP44_DIOAL</name>
<keyword evidence="2" id="KW-1185">Reference proteome</keyword>
<organism evidence="1 2">
    <name type="scientific">Dioscorea alata</name>
    <name type="common">Purple yam</name>
    <dbReference type="NCBI Taxonomy" id="55571"/>
    <lineage>
        <taxon>Eukaryota</taxon>
        <taxon>Viridiplantae</taxon>
        <taxon>Streptophyta</taxon>
        <taxon>Embryophyta</taxon>
        <taxon>Tracheophyta</taxon>
        <taxon>Spermatophyta</taxon>
        <taxon>Magnoliopsida</taxon>
        <taxon>Liliopsida</taxon>
        <taxon>Dioscoreales</taxon>
        <taxon>Dioscoreaceae</taxon>
        <taxon>Dioscorea</taxon>
    </lineage>
</organism>
<dbReference type="Proteomes" id="UP000827976">
    <property type="component" value="Chromosome 15"/>
</dbReference>
<reference evidence="2" key="1">
    <citation type="journal article" date="2022" name="Nat. Commun.">
        <title>Chromosome evolution and the genetic basis of agronomically important traits in greater yam.</title>
        <authorList>
            <person name="Bredeson J.V."/>
            <person name="Lyons J.B."/>
            <person name="Oniyinde I.O."/>
            <person name="Okereke N.R."/>
            <person name="Kolade O."/>
            <person name="Nnabue I."/>
            <person name="Nwadili C.O."/>
            <person name="Hribova E."/>
            <person name="Parker M."/>
            <person name="Nwogha J."/>
            <person name="Shu S."/>
            <person name="Carlson J."/>
            <person name="Kariba R."/>
            <person name="Muthemba S."/>
            <person name="Knop K."/>
            <person name="Barton G.J."/>
            <person name="Sherwood A.V."/>
            <person name="Lopez-Montes A."/>
            <person name="Asiedu R."/>
            <person name="Jamnadass R."/>
            <person name="Muchugi A."/>
            <person name="Goodstein D."/>
            <person name="Egesi C.N."/>
            <person name="Featherston J."/>
            <person name="Asfaw A."/>
            <person name="Simpson G.G."/>
            <person name="Dolezel J."/>
            <person name="Hendre P.S."/>
            <person name="Van Deynze A."/>
            <person name="Kumar P.L."/>
            <person name="Obidiegwu J.E."/>
            <person name="Bhattacharjee R."/>
            <person name="Rokhsar D.S."/>
        </authorList>
    </citation>
    <scope>NUCLEOTIDE SEQUENCE [LARGE SCALE GENOMIC DNA]</scope>
    <source>
        <strain evidence="2">cv. TDa95/00328</strain>
    </source>
</reference>
<accession>A0ACB7UP44</accession>
<gene>
    <name evidence="1" type="ORF">IHE45_15G120200</name>
</gene>
<proteinExistence type="predicted"/>
<dbReference type="EMBL" id="CM037025">
    <property type="protein sequence ID" value="KAH7662243.1"/>
    <property type="molecule type" value="Genomic_DNA"/>
</dbReference>